<dbReference type="InterPro" id="IPR020806">
    <property type="entry name" value="PKS_PP-bd"/>
</dbReference>
<dbReference type="SUPFAM" id="SSF101173">
    <property type="entry name" value="Docking domain B of the erythromycin polyketide synthase (DEBS)"/>
    <property type="match status" value="1"/>
</dbReference>
<keyword evidence="3" id="KW-0597">Phosphoprotein</keyword>
<dbReference type="OrthoDB" id="4537517at2"/>
<gene>
    <name evidence="12" type="ORF">ETD96_36645</name>
</gene>
<feature type="region of interest" description="Disordered" evidence="9">
    <location>
        <begin position="2113"/>
        <end position="2132"/>
    </location>
</feature>
<dbReference type="InterPro" id="IPR057326">
    <property type="entry name" value="KR_dom"/>
</dbReference>
<dbReference type="SUPFAM" id="SSF55048">
    <property type="entry name" value="Probable ACP-binding domain of malonyl-CoA ACP transacylase"/>
    <property type="match status" value="1"/>
</dbReference>
<dbReference type="Gene3D" id="3.40.366.10">
    <property type="entry name" value="Malonyl-Coenzyme A Acyl Carrier Protein, domain 2"/>
    <property type="match status" value="2"/>
</dbReference>
<dbReference type="PANTHER" id="PTHR43775">
    <property type="entry name" value="FATTY ACID SYNTHASE"/>
    <property type="match status" value="1"/>
</dbReference>
<dbReference type="Pfam" id="PF21089">
    <property type="entry name" value="PKS_DH_N"/>
    <property type="match status" value="1"/>
</dbReference>
<evidence type="ECO:0000313" key="12">
    <source>
        <dbReference type="EMBL" id="TMR28901.1"/>
    </source>
</evidence>
<keyword evidence="6" id="KW-0511">Multifunctional enzyme</keyword>
<dbReference type="InterPro" id="IPR009081">
    <property type="entry name" value="PP-bd_ACP"/>
</dbReference>
<dbReference type="InterPro" id="IPR036299">
    <property type="entry name" value="Polyketide_synth_docking_sf"/>
</dbReference>
<dbReference type="Pfam" id="PF00698">
    <property type="entry name" value="Acyl_transf_1"/>
    <property type="match status" value="2"/>
</dbReference>
<dbReference type="Pfam" id="PF02801">
    <property type="entry name" value="Ketoacyl-synt_C"/>
    <property type="match status" value="2"/>
</dbReference>
<evidence type="ECO:0000259" key="10">
    <source>
        <dbReference type="PROSITE" id="PS50075"/>
    </source>
</evidence>
<dbReference type="InterPro" id="IPR006162">
    <property type="entry name" value="Ppantetheine_attach_site"/>
</dbReference>
<dbReference type="SMART" id="SM01294">
    <property type="entry name" value="PKS_PP_betabranch"/>
    <property type="match status" value="1"/>
</dbReference>
<keyword evidence="5" id="KW-0045">Antibiotic biosynthesis</keyword>
<dbReference type="PROSITE" id="PS00606">
    <property type="entry name" value="KS3_1"/>
    <property type="match status" value="1"/>
</dbReference>
<evidence type="ECO:0000256" key="4">
    <source>
        <dbReference type="ARBA" id="ARBA00022679"/>
    </source>
</evidence>
<dbReference type="InterPro" id="IPR013968">
    <property type="entry name" value="PKS_KR"/>
</dbReference>
<dbReference type="PROSITE" id="PS50075">
    <property type="entry name" value="CARRIER"/>
    <property type="match status" value="1"/>
</dbReference>
<dbReference type="GO" id="GO:0004315">
    <property type="term" value="F:3-oxoacyl-[acyl-carrier-protein] synthase activity"/>
    <property type="evidence" value="ECO:0007669"/>
    <property type="project" value="InterPro"/>
</dbReference>
<dbReference type="InterPro" id="IPR049552">
    <property type="entry name" value="PKS_DH_N"/>
</dbReference>
<dbReference type="Pfam" id="PF00109">
    <property type="entry name" value="ketoacyl-synt"/>
    <property type="match status" value="2"/>
</dbReference>
<dbReference type="InterPro" id="IPR036736">
    <property type="entry name" value="ACP-like_sf"/>
</dbReference>
<evidence type="ECO:0000256" key="2">
    <source>
        <dbReference type="ARBA" id="ARBA00022450"/>
    </source>
</evidence>
<dbReference type="Gene3D" id="1.10.1200.10">
    <property type="entry name" value="ACP-like"/>
    <property type="match status" value="1"/>
</dbReference>
<dbReference type="PANTHER" id="PTHR43775:SF51">
    <property type="entry name" value="INACTIVE PHENOLPHTHIOCEROL SYNTHESIS POLYKETIDE SYNTHASE TYPE I PKS1-RELATED"/>
    <property type="match status" value="1"/>
</dbReference>
<feature type="region of interest" description="Disordered" evidence="9">
    <location>
        <begin position="1045"/>
        <end position="1064"/>
    </location>
</feature>
<dbReference type="Pfam" id="PF16197">
    <property type="entry name" value="KAsynt_C_assoc"/>
    <property type="match status" value="2"/>
</dbReference>
<proteinExistence type="predicted"/>
<keyword evidence="13" id="KW-1185">Reference proteome</keyword>
<dbReference type="InterPro" id="IPR055123">
    <property type="entry name" value="SpnB-like_Rossmann"/>
</dbReference>
<dbReference type="InterPro" id="IPR015083">
    <property type="entry name" value="NorB/c/GfsB-D-like_docking"/>
</dbReference>
<dbReference type="SMART" id="SM00826">
    <property type="entry name" value="PKS_DH"/>
    <property type="match status" value="1"/>
</dbReference>
<dbReference type="RefSeq" id="WP_138641077.1">
    <property type="nucleotide sequence ID" value="NZ_VCKZ01000408.1"/>
</dbReference>
<feature type="non-terminal residue" evidence="12">
    <location>
        <position position="2277"/>
    </location>
</feature>
<evidence type="ECO:0000256" key="3">
    <source>
        <dbReference type="ARBA" id="ARBA00022553"/>
    </source>
</evidence>
<evidence type="ECO:0000256" key="6">
    <source>
        <dbReference type="ARBA" id="ARBA00023268"/>
    </source>
</evidence>
<dbReference type="InterPro" id="IPR042104">
    <property type="entry name" value="PKS_dehydratase_sf"/>
</dbReference>
<keyword evidence="4" id="KW-0808">Transferase</keyword>
<dbReference type="GO" id="GO:0006633">
    <property type="term" value="P:fatty acid biosynthetic process"/>
    <property type="evidence" value="ECO:0007669"/>
    <property type="project" value="InterPro"/>
</dbReference>
<dbReference type="Pfam" id="PF08990">
    <property type="entry name" value="Docking"/>
    <property type="match status" value="1"/>
</dbReference>
<dbReference type="InterPro" id="IPR016039">
    <property type="entry name" value="Thiolase-like"/>
</dbReference>
<dbReference type="Gene3D" id="3.10.129.110">
    <property type="entry name" value="Polyketide synthase dehydratase"/>
    <property type="match status" value="2"/>
</dbReference>
<dbReference type="PROSITE" id="PS00012">
    <property type="entry name" value="PHOSPHOPANTETHEINE"/>
    <property type="match status" value="1"/>
</dbReference>
<dbReference type="InterPro" id="IPR032821">
    <property type="entry name" value="PKS_assoc"/>
</dbReference>
<dbReference type="InterPro" id="IPR036291">
    <property type="entry name" value="NAD(P)-bd_dom_sf"/>
</dbReference>
<dbReference type="InterPro" id="IPR020841">
    <property type="entry name" value="PKS_Beta-ketoAc_synthase_dom"/>
</dbReference>
<dbReference type="SUPFAM" id="SSF47336">
    <property type="entry name" value="ACP-like"/>
    <property type="match status" value="1"/>
</dbReference>
<dbReference type="FunFam" id="3.40.366.10:FF:000002">
    <property type="entry name" value="Probable polyketide synthase 2"/>
    <property type="match status" value="1"/>
</dbReference>
<dbReference type="FunFam" id="3.40.47.10:FF:000019">
    <property type="entry name" value="Polyketide synthase type I"/>
    <property type="match status" value="2"/>
</dbReference>
<keyword evidence="7" id="KW-0012">Acyltransferase</keyword>
<dbReference type="InterPro" id="IPR014043">
    <property type="entry name" value="Acyl_transferase_dom"/>
</dbReference>
<feature type="domain" description="Carrier" evidence="10">
    <location>
        <begin position="1594"/>
        <end position="1669"/>
    </location>
</feature>
<dbReference type="SMART" id="SM00822">
    <property type="entry name" value="PKS_KR"/>
    <property type="match status" value="1"/>
</dbReference>
<comment type="cofactor">
    <cofactor evidence="1">
        <name>pantetheine 4'-phosphate</name>
        <dbReference type="ChEBI" id="CHEBI:47942"/>
    </cofactor>
</comment>
<dbReference type="SMART" id="SM00825">
    <property type="entry name" value="PKS_KS"/>
    <property type="match status" value="2"/>
</dbReference>
<dbReference type="SUPFAM" id="SSF53901">
    <property type="entry name" value="Thiolase-like"/>
    <property type="match status" value="2"/>
</dbReference>
<accession>A0A5S4G8X7</accession>
<dbReference type="SMART" id="SM00827">
    <property type="entry name" value="PKS_AT"/>
    <property type="match status" value="1"/>
</dbReference>
<evidence type="ECO:0000256" key="7">
    <source>
        <dbReference type="ARBA" id="ARBA00023315"/>
    </source>
</evidence>
<dbReference type="InterPro" id="IPR018201">
    <property type="entry name" value="Ketoacyl_synth_AS"/>
</dbReference>
<dbReference type="SUPFAM" id="SSF52151">
    <property type="entry name" value="FabD/lysophospholipase-like"/>
    <property type="match status" value="2"/>
</dbReference>
<dbReference type="Pfam" id="PF08659">
    <property type="entry name" value="KR"/>
    <property type="match status" value="1"/>
</dbReference>
<evidence type="ECO:0000256" key="8">
    <source>
        <dbReference type="SAM" id="Coils"/>
    </source>
</evidence>
<dbReference type="InterPro" id="IPR001227">
    <property type="entry name" value="Ac_transferase_dom_sf"/>
</dbReference>
<dbReference type="Gene3D" id="3.40.50.720">
    <property type="entry name" value="NAD(P)-binding Rossmann-like Domain"/>
    <property type="match status" value="1"/>
</dbReference>
<dbReference type="Pfam" id="PF00550">
    <property type="entry name" value="PP-binding"/>
    <property type="match status" value="1"/>
</dbReference>
<dbReference type="Gene3D" id="3.40.47.10">
    <property type="match status" value="2"/>
</dbReference>
<feature type="domain" description="Ketosynthase family 3 (KS3)" evidence="11">
    <location>
        <begin position="35"/>
        <end position="461"/>
    </location>
</feature>
<dbReference type="InterPro" id="IPR014030">
    <property type="entry name" value="Ketoacyl_synth_N"/>
</dbReference>
<dbReference type="SUPFAM" id="SSF51735">
    <property type="entry name" value="NAD(P)-binding Rossmann-fold domains"/>
    <property type="match status" value="2"/>
</dbReference>
<dbReference type="GO" id="GO:0004312">
    <property type="term" value="F:fatty acid synthase activity"/>
    <property type="evidence" value="ECO:0007669"/>
    <property type="project" value="TreeGrafter"/>
</dbReference>
<dbReference type="InterPro" id="IPR050091">
    <property type="entry name" value="PKS_NRPS_Biosynth_Enz"/>
</dbReference>
<dbReference type="GO" id="GO:0031177">
    <property type="term" value="F:phosphopantetheine binding"/>
    <property type="evidence" value="ECO:0007669"/>
    <property type="project" value="InterPro"/>
</dbReference>
<dbReference type="PROSITE" id="PS52004">
    <property type="entry name" value="KS3_2"/>
    <property type="match status" value="2"/>
</dbReference>
<dbReference type="GO" id="GO:0033068">
    <property type="term" value="P:macrolide biosynthetic process"/>
    <property type="evidence" value="ECO:0007669"/>
    <property type="project" value="UniProtKB-ARBA"/>
</dbReference>
<keyword evidence="8" id="KW-0175">Coiled coil</keyword>
<name>A0A5S4G8X7_9ACTN</name>
<evidence type="ECO:0000259" key="11">
    <source>
        <dbReference type="PROSITE" id="PS52004"/>
    </source>
</evidence>
<dbReference type="Proteomes" id="UP000305238">
    <property type="component" value="Unassembled WGS sequence"/>
</dbReference>
<dbReference type="CDD" id="cd00833">
    <property type="entry name" value="PKS"/>
    <property type="match status" value="2"/>
</dbReference>
<dbReference type="Pfam" id="PF22953">
    <property type="entry name" value="SpnB_Rossmann"/>
    <property type="match status" value="1"/>
</dbReference>
<dbReference type="CDD" id="cd08956">
    <property type="entry name" value="KR_3_FAS_SDR_x"/>
    <property type="match status" value="1"/>
</dbReference>
<evidence type="ECO:0000256" key="1">
    <source>
        <dbReference type="ARBA" id="ARBA00001957"/>
    </source>
</evidence>
<dbReference type="InterPro" id="IPR020807">
    <property type="entry name" value="PKS_DH"/>
</dbReference>
<dbReference type="FunFam" id="1.10.1200.10:FF:000007">
    <property type="entry name" value="Probable polyketide synthase pks17"/>
    <property type="match status" value="1"/>
</dbReference>
<evidence type="ECO:0000313" key="13">
    <source>
        <dbReference type="Proteomes" id="UP000305238"/>
    </source>
</evidence>
<dbReference type="SMART" id="SM00823">
    <property type="entry name" value="PKS_PP"/>
    <property type="match status" value="1"/>
</dbReference>
<feature type="coiled-coil region" evidence="8">
    <location>
        <begin position="6"/>
        <end position="33"/>
    </location>
</feature>
<organism evidence="12 13">
    <name type="scientific">Actinomadura geliboluensis</name>
    <dbReference type="NCBI Taxonomy" id="882440"/>
    <lineage>
        <taxon>Bacteria</taxon>
        <taxon>Bacillati</taxon>
        <taxon>Actinomycetota</taxon>
        <taxon>Actinomycetes</taxon>
        <taxon>Streptosporangiales</taxon>
        <taxon>Thermomonosporaceae</taxon>
        <taxon>Actinomadura</taxon>
    </lineage>
</organism>
<feature type="compositionally biased region" description="Acidic residues" evidence="9">
    <location>
        <begin position="2117"/>
        <end position="2130"/>
    </location>
</feature>
<protein>
    <submittedName>
        <fullName evidence="12">SDR family NAD(P)-dependent oxidoreductase</fullName>
    </submittedName>
</protein>
<keyword evidence="2" id="KW-0596">Phosphopantetheine</keyword>
<sequence>MNAVNEQRLRDYLKRATADLRQANRRLREAESREHEPIAIVSAGCRFPGGAGSPEELWRLLVDGADVLSDLPADRGWDAGELYDPDPGSTGRTYVRRGAFLDGADRFDAGFFGISPREALAMDPQQRILLETAWEAFERGGLVPDALRGSRTGVFVGGNGQDYARRLLNDLETVEGYLVTGTSASVVSGRIAYTFGFHGPAVTVDTACSASLVATHLACQALRGRECDMALAGGVTVMATPAIFTEFSRQRGLAPDGRIKAFAAAADGTGWGEGAGLLLLERLSDAQANGHQILAVIRGSAVNQDGASNGLTAPNGPSQQRVIRAALADAHVSPDGIDAVEAHGTGTTLGDPIEAQALLAAYGQNRPDDRPLWLGSIKSNIGHTQAAAGVAGIIKMVMAMQEGVLPKTLHVDEPTPHVDWESGAVSLLTENTAWPETDHPRRAGVSSFGISGTNAHIILEAPPEAAAEETAAGPADAPEPEIVPWVLSGKTEQAVHDQAARLAEHLDRHPDIDAATVARTLATARAHHEHRAAVVGRTREQLVSGLAEITARQARDGKTAFLFTGQGSQRPGMGRGLYEAFPVFAEALDAVCERMDPHLDRPLKEVMFGDGDLLDQTRYTQAALFALETALFRLVTHWGLRPDHLAGHSIGEVTAAHAAGVLSLDDACVLVAARGRLMQSAPADGIMLTVQASEEEVLGSLDGRAGTVAIAAVNGSRSTVVSGDEEAVLAVAAHWAEQGRKSKRLNVSHAFHSPHMDPVLDEFRAIAAELRYDAPQIPIVSNLTGGIADPDLIRTPGYWADHIRMPVRFRDGVRALHEVGTVAFLELGPGGTLTAMGTDALSDAPDGDWAVLIAALRGRTPEPESLVTALADAHTHGVHVDWETFFPGPAPAAARRAVPLPTYPFQRQRYWPESAVGAGEPGSLGLDTADHPLLGAALTLATGDGYLLTGRVSARTSPWLADDPVLPGGVFVELALHAARQTGADRVAELELREPLDLSGDGGAVQLQVAVAAPDDTGHRALTVHSRPVAAQGDDGAWVCHATGTLGGDPGEAPPVDSRNGGGRDADVALPEELHPQAARFGVHPALLEAAHRAVADEDERPFSWSGIALHATGATSLRVHRSPSGALSLTDPSGTLVAAVESAAFRPLAAAERDRIRLRDSLFQLEWTPVSAPASAPARPVGPAHPGIAALRSAIAEGADLPDTVLVHCAGDDPHALARETLALLQEWLADDRLDGSRLVLLTRGAVDDPVVAVVWGLVRVAQNENPDVFVLIDLDGTDESAVPAALATDEPQLAVRDGRVYAPRLVRAQPPADDRPSGLDADGTVLITGGTGTLGALAARHLVTRHGVRKLLIVSRRGPDAPGADELAAELTELGAGVTVTACDTSDRAALARLLEDVPDLTAVIHTAGVIDDATVPNLTPDRLDAVLRPKVDAAWHLHELTQDRDLSAFVLYSSAAGTLGNPGQANYAAANTYLDALAHHRHAQGLPATSLAWGLWQQASALTQQIDVDRSPLTPLSTHQALALLDIALASDRPTLIPAQLNTAALRARMADGEVPPLLRGLFRAPLRRLDAGGGQLTERLRGLAEDEQQSMLLEFVRTQVASVLRHDGLGSVPPDRPFQDLGFDSLTAVELRNRLNAATGLRLPATLAFDYPTPALLAPYLRARLLGEADAAAAAPVTAAEPDEPIAIVGMGCRFPGGADSPEALWELLAEGRDAVSGLPTDRGWDVSALYDPDPGRRGKTYVREGGFLYDAGDFDAEFFGISPREALATDPQHRLLLETAWEAVERAGIDPGTLRGSRTGVFAGVIAQHYAVGANLPESTDGYLVTGTTTSVASGRIAYTLGFEGPALTIDTACSSSLVALHLACQALRKGECDMALAGGATVLSVPMVFTEFSRQRGLAPDGRCKPFAAAADGTGWGEGVGLVVLERLSEARRKGHHILAVVRGSALNQDGASNGLTAPNGPSQQRVIRAALADARLTPDEIDAVEAHGTGTTLGDPIEAQALLATYGQNRPDGQPLRLGSIKSNIGHTQAAAGIAGIIKMVMAMQEGVLPKTLHVDEPSPHVDWETGAVSLLTETTAWPDTGRPRRAGVSSFGISGTNAHIILESPPAAEESDSSEESGDGDASEARIVPWPISAKSEKALCDQAARLAEFAAADPGLVPAEVSHSLTSKRAVFDHRAVVIGSTRKDFLDGLRAFAEGEPAENVVSGEFFGDDPKIVFVFPGQGSQWPGMAVDLLDAEPAFAEHMDACNQALKPHTGTDLIHTLTTLDPT</sequence>
<evidence type="ECO:0000256" key="5">
    <source>
        <dbReference type="ARBA" id="ARBA00023194"/>
    </source>
</evidence>
<dbReference type="InterPro" id="IPR016036">
    <property type="entry name" value="Malonyl_transacylase_ACP-bd"/>
</dbReference>
<reference evidence="12 13" key="1">
    <citation type="submission" date="2019-05" db="EMBL/GenBank/DDBJ databases">
        <title>Draft genome sequence of Actinomadura geliboluensis A8036.</title>
        <authorList>
            <person name="Saricaoglu S."/>
            <person name="Isik K."/>
        </authorList>
    </citation>
    <scope>NUCLEOTIDE SEQUENCE [LARGE SCALE GENOMIC DNA]</scope>
    <source>
        <strain evidence="12 13">A8036</strain>
    </source>
</reference>
<feature type="domain" description="Ketosynthase family 3 (KS3)" evidence="11">
    <location>
        <begin position="1687"/>
        <end position="2112"/>
    </location>
</feature>
<dbReference type="EMBL" id="VCKZ01000408">
    <property type="protein sequence ID" value="TMR28901.1"/>
    <property type="molecule type" value="Genomic_DNA"/>
</dbReference>
<evidence type="ECO:0000256" key="9">
    <source>
        <dbReference type="SAM" id="MobiDB-lite"/>
    </source>
</evidence>
<comment type="caution">
    <text evidence="12">The sequence shown here is derived from an EMBL/GenBank/DDBJ whole genome shotgun (WGS) entry which is preliminary data.</text>
</comment>
<dbReference type="InterPro" id="IPR014031">
    <property type="entry name" value="Ketoacyl_synth_C"/>
</dbReference>
<dbReference type="Gene3D" id="3.30.70.3290">
    <property type="match status" value="1"/>
</dbReference>
<dbReference type="InterPro" id="IPR016035">
    <property type="entry name" value="Acyl_Trfase/lysoPLipase"/>
</dbReference>